<evidence type="ECO:0000256" key="1">
    <source>
        <dbReference type="SAM" id="MobiDB-lite"/>
    </source>
</evidence>
<reference evidence="2" key="1">
    <citation type="submission" date="2018-10" db="EMBL/GenBank/DDBJ databases">
        <title>Hidden diversity of soil giant viruses.</title>
        <authorList>
            <person name="Schulz F."/>
            <person name="Alteio L."/>
            <person name="Goudeau D."/>
            <person name="Ryan E.M."/>
            <person name="Malmstrom R.R."/>
            <person name="Blanchard J."/>
            <person name="Woyke T."/>
        </authorList>
    </citation>
    <scope>NUCLEOTIDE SEQUENCE</scope>
    <source>
        <strain evidence="2">SYV1</strain>
    </source>
</reference>
<organism evidence="2">
    <name type="scientific">Sylvanvirus sp</name>
    <dbReference type="NCBI Taxonomy" id="2487774"/>
    <lineage>
        <taxon>Viruses</taxon>
    </lineage>
</organism>
<proteinExistence type="predicted"/>
<feature type="region of interest" description="Disordered" evidence="1">
    <location>
        <begin position="1"/>
        <end position="54"/>
    </location>
</feature>
<protein>
    <submittedName>
        <fullName evidence="2">Uncharacterized protein</fullName>
    </submittedName>
</protein>
<sequence>MKTHPISLNPSSSPGHPIPALRTTQNLIGMSRSETKKLKRRQQAKDQESQEYKVEKEQREQKALEDMCKLLNDEPAIVCEKEFDIQNYSSLIENSRELSQVSARILEMLKVLDQQSNGEEKFLSCHRLEIVPSKLHHPQVRSNKWEIRMSLNPVAWFDYRMQEIASHPDKEDAFLDQCRQYVSKFRTLIKREVFEFDNMATVPFEPTPPLQGLICYEATVTKDSAKRICNQFLDSSFTVLTIPVAELSLNHRSDSCTNLDGESGFNTSSCFLLQPKKELVRDLVMYPMPLWHVPNRILVTLPLFWEAALRTCHGLNAELHRKTQNQHQWPIECIALNFGTWESANPDELYVDKRDLDCHGDAHILLSCEFIKQCGGGFYPLLQGRQNTPMRYYANNANVLEKERLNGAESKFLKKQLRNIILHLNTLANNSSKMNKSI</sequence>
<name>A0A3G5AI55_9VIRU</name>
<gene>
    <name evidence="2" type="ORF">Sylvanvirus13_9</name>
</gene>
<accession>A0A3G5AI55</accession>
<dbReference type="EMBL" id="MK072519">
    <property type="protein sequence ID" value="AYV86902.1"/>
    <property type="molecule type" value="Genomic_DNA"/>
</dbReference>
<feature type="compositionally biased region" description="Polar residues" evidence="1">
    <location>
        <begin position="1"/>
        <end position="14"/>
    </location>
</feature>
<feature type="compositionally biased region" description="Basic and acidic residues" evidence="1">
    <location>
        <begin position="43"/>
        <end position="54"/>
    </location>
</feature>
<evidence type="ECO:0000313" key="2">
    <source>
        <dbReference type="EMBL" id="AYV86902.1"/>
    </source>
</evidence>